<gene>
    <name evidence="1" type="ORF">FSB75_18185</name>
</gene>
<dbReference type="SUPFAM" id="SSF53335">
    <property type="entry name" value="S-adenosyl-L-methionine-dependent methyltransferases"/>
    <property type="match status" value="1"/>
</dbReference>
<organism evidence="1 2">
    <name type="scientific">Flavisolibacter ginsenosidimutans</name>
    <dbReference type="NCBI Taxonomy" id="661481"/>
    <lineage>
        <taxon>Bacteria</taxon>
        <taxon>Pseudomonadati</taxon>
        <taxon>Bacteroidota</taxon>
        <taxon>Chitinophagia</taxon>
        <taxon>Chitinophagales</taxon>
        <taxon>Chitinophagaceae</taxon>
        <taxon>Flavisolibacter</taxon>
    </lineage>
</organism>
<evidence type="ECO:0000313" key="2">
    <source>
        <dbReference type="Proteomes" id="UP000321204"/>
    </source>
</evidence>
<dbReference type="KEGG" id="fgg:FSB75_18185"/>
<evidence type="ECO:0000313" key="1">
    <source>
        <dbReference type="EMBL" id="QEC57749.1"/>
    </source>
</evidence>
<evidence type="ECO:0008006" key="3">
    <source>
        <dbReference type="Google" id="ProtNLM"/>
    </source>
</evidence>
<dbReference type="PANTHER" id="PTHR40036:SF1">
    <property type="entry name" value="MACROCIN O-METHYLTRANSFERASE"/>
    <property type="match status" value="1"/>
</dbReference>
<dbReference type="OrthoDB" id="3826968at2"/>
<dbReference type="Gene3D" id="3.40.50.150">
    <property type="entry name" value="Vaccinia Virus protein VP39"/>
    <property type="match status" value="1"/>
</dbReference>
<accession>A0A5B8UNF8</accession>
<sequence>MPLLMNRKLKGFLAHKYYFVRAPRLTRIFEKFKSYTMIPLGIYVRNLEVVKKFGHLEGCVVECGTWRGGMIGGMATLLGPHREYFLFDSFEGLPDAEEIDGDDAKGWQERTDSSAYFDNCRAEMKYAQEAMQLARAKRVHIVKGWFNETLPQFDKSKKIAILRLDGDWYASTMTCLENLYDCVVEGGVIILDDYYMWTGCSKAVHDFLSRNSLNSRVWQWDNNVCYIIKRTTS</sequence>
<dbReference type="AlphaFoldDB" id="A0A5B8UNF8"/>
<reference evidence="1 2" key="1">
    <citation type="journal article" date="2015" name="Int. J. Syst. Evol. Microbiol.">
        <title>Flavisolibacter ginsenosidimutans sp. nov., with ginsenoside-converting activity isolated from soil used for cultivating ginseng.</title>
        <authorList>
            <person name="Zhao Y."/>
            <person name="Liu Q."/>
            <person name="Kang M.S."/>
            <person name="Jin F."/>
            <person name="Yu H."/>
            <person name="Im W.T."/>
        </authorList>
    </citation>
    <scope>NUCLEOTIDE SEQUENCE [LARGE SCALE GENOMIC DNA]</scope>
    <source>
        <strain evidence="1 2">Gsoil 636</strain>
    </source>
</reference>
<dbReference type="EMBL" id="CP042433">
    <property type="protein sequence ID" value="QEC57749.1"/>
    <property type="molecule type" value="Genomic_DNA"/>
</dbReference>
<dbReference type="InterPro" id="IPR008884">
    <property type="entry name" value="TylF_MeTrfase"/>
</dbReference>
<dbReference type="Proteomes" id="UP000321204">
    <property type="component" value="Chromosome"/>
</dbReference>
<name>A0A5B8UNF8_9BACT</name>
<proteinExistence type="predicted"/>
<protein>
    <recommendedName>
        <fullName evidence="3">Macrocin O-methyltransferase</fullName>
    </recommendedName>
</protein>
<dbReference type="PANTHER" id="PTHR40036">
    <property type="entry name" value="MACROCIN O-METHYLTRANSFERASE"/>
    <property type="match status" value="1"/>
</dbReference>
<dbReference type="Pfam" id="PF05711">
    <property type="entry name" value="TylF"/>
    <property type="match status" value="1"/>
</dbReference>
<dbReference type="InterPro" id="IPR029063">
    <property type="entry name" value="SAM-dependent_MTases_sf"/>
</dbReference>
<keyword evidence="2" id="KW-1185">Reference proteome</keyword>